<evidence type="ECO:0000313" key="5">
    <source>
        <dbReference type="Proteomes" id="UP001208570"/>
    </source>
</evidence>
<dbReference type="GO" id="GO:0032580">
    <property type="term" value="C:Golgi cisterna membrane"/>
    <property type="evidence" value="ECO:0007669"/>
    <property type="project" value="UniProtKB-SubCell"/>
</dbReference>
<dbReference type="EMBL" id="JAODUP010001073">
    <property type="protein sequence ID" value="KAK2141584.1"/>
    <property type="molecule type" value="Genomic_DNA"/>
</dbReference>
<keyword evidence="1 3" id="KW-0328">Glycosyltransferase</keyword>
<comment type="pathway">
    <text evidence="3">Protein modification; protein glycosylation.</text>
</comment>
<keyword evidence="3" id="KW-0812">Transmembrane</keyword>
<keyword evidence="3" id="KW-1133">Transmembrane helix</keyword>
<dbReference type="Proteomes" id="UP001208570">
    <property type="component" value="Unassembled WGS sequence"/>
</dbReference>
<protein>
    <recommendedName>
        <fullName evidence="3">L-Fucosyltransferase</fullName>
        <ecNumber evidence="3">2.4.1.-</ecNumber>
    </recommendedName>
</protein>
<dbReference type="PANTHER" id="PTHR11927">
    <property type="entry name" value="GALACTOSIDE 2-L-FUCOSYLTRANSFERASE"/>
    <property type="match status" value="1"/>
</dbReference>
<dbReference type="CDD" id="cd11301">
    <property type="entry name" value="Fut1_Fut2_like"/>
    <property type="match status" value="1"/>
</dbReference>
<dbReference type="GO" id="GO:0008107">
    <property type="term" value="F:galactoside 2-alpha-L-fucosyltransferase activity"/>
    <property type="evidence" value="ECO:0007669"/>
    <property type="project" value="InterPro"/>
</dbReference>
<organism evidence="4 5">
    <name type="scientific">Paralvinella palmiformis</name>
    <dbReference type="NCBI Taxonomy" id="53620"/>
    <lineage>
        <taxon>Eukaryota</taxon>
        <taxon>Metazoa</taxon>
        <taxon>Spiralia</taxon>
        <taxon>Lophotrochozoa</taxon>
        <taxon>Annelida</taxon>
        <taxon>Polychaeta</taxon>
        <taxon>Sedentaria</taxon>
        <taxon>Canalipalpata</taxon>
        <taxon>Terebellida</taxon>
        <taxon>Terebelliformia</taxon>
        <taxon>Alvinellidae</taxon>
        <taxon>Paralvinella</taxon>
    </lineage>
</organism>
<comment type="caution">
    <text evidence="4">The sequence shown here is derived from an EMBL/GenBank/DDBJ whole genome shotgun (WGS) entry which is preliminary data.</text>
</comment>
<keyword evidence="3" id="KW-0333">Golgi apparatus</keyword>
<sequence length="373" mass="42574">MDGHRWLLSTLTLVIFVSILFWIGEIDTLIKTGSKALFSAHLLSFGNSSVGNNTENVYLNASRRVAVDNLTEVGTTSDVVTSDRNGSVSSEEGNYYLTASFRGRLGNQMFQYAVLFATARANHAWIPLLKKCRRLNVLKNTFGRSLSISSANFTIVNATAVEGIVDADVMLKELRHLPKSNVLLEGYFESHKYFAHVKDDLRKEFTFPRPFRDEVSNYYKSVTPILWKDEPFVRVGIHVRRTTLITEERQKMGFIPRPPTYFTHAMEYFKQKYNRVQFIVTSDDLAWCKDNILGEHIAYSTHNYTIDLAILSLSDHIIISLGTFSWWAGWLCKGTTVYYGVMPPNDTYLGKVYNNNSCVPVPDDEYNHWVSII</sequence>
<evidence type="ECO:0000256" key="2">
    <source>
        <dbReference type="ARBA" id="ARBA00022679"/>
    </source>
</evidence>
<accession>A0AAD9IVB8</accession>
<dbReference type="AlphaFoldDB" id="A0AAD9IVB8"/>
<name>A0AAD9IVB8_9ANNE</name>
<dbReference type="EC" id="2.4.1.-" evidence="3"/>
<dbReference type="Pfam" id="PF01531">
    <property type="entry name" value="Glyco_transf_11"/>
    <property type="match status" value="1"/>
</dbReference>
<proteinExistence type="inferred from homology"/>
<feature type="transmembrane region" description="Helical" evidence="3">
    <location>
        <begin position="6"/>
        <end position="24"/>
    </location>
</feature>
<comment type="subcellular location">
    <subcellularLocation>
        <location evidence="3">Golgi apparatus</location>
        <location evidence="3">Golgi stack membrane</location>
        <topology evidence="3">Single-pass type II membrane protein</topology>
    </subcellularLocation>
</comment>
<keyword evidence="3" id="KW-0472">Membrane</keyword>
<keyword evidence="5" id="KW-1185">Reference proteome</keyword>
<evidence type="ECO:0000313" key="4">
    <source>
        <dbReference type="EMBL" id="KAK2141584.1"/>
    </source>
</evidence>
<comment type="similarity">
    <text evidence="3">Belongs to the glycosyltransferase 11 family.</text>
</comment>
<evidence type="ECO:0000256" key="3">
    <source>
        <dbReference type="RuleBase" id="RU363129"/>
    </source>
</evidence>
<dbReference type="PANTHER" id="PTHR11927:SF9">
    <property type="entry name" value="L-FUCOSYLTRANSFERASE"/>
    <property type="match status" value="1"/>
</dbReference>
<dbReference type="InterPro" id="IPR002516">
    <property type="entry name" value="Glyco_trans_11"/>
</dbReference>
<dbReference type="GO" id="GO:0005975">
    <property type="term" value="P:carbohydrate metabolic process"/>
    <property type="evidence" value="ECO:0007669"/>
    <property type="project" value="InterPro"/>
</dbReference>
<reference evidence="4" key="1">
    <citation type="journal article" date="2023" name="Mol. Biol. Evol.">
        <title>Third-Generation Sequencing Reveals the Adaptive Role of the Epigenome in Three Deep-Sea Polychaetes.</title>
        <authorList>
            <person name="Perez M."/>
            <person name="Aroh O."/>
            <person name="Sun Y."/>
            <person name="Lan Y."/>
            <person name="Juniper S.K."/>
            <person name="Young C.R."/>
            <person name="Angers B."/>
            <person name="Qian P.Y."/>
        </authorList>
    </citation>
    <scope>NUCLEOTIDE SEQUENCE</scope>
    <source>
        <strain evidence="4">P08H-3</strain>
    </source>
</reference>
<evidence type="ECO:0000256" key="1">
    <source>
        <dbReference type="ARBA" id="ARBA00022676"/>
    </source>
</evidence>
<keyword evidence="2 3" id="KW-0808">Transferase</keyword>
<gene>
    <name evidence="4" type="ORF">LSH36_1073g00018</name>
</gene>
<keyword evidence="3" id="KW-0735">Signal-anchor</keyword>
<keyword evidence="3" id="KW-0325">Glycoprotein</keyword>